<dbReference type="RefSeq" id="WP_193909933.1">
    <property type="nucleotide sequence ID" value="NZ_PRDL01000001.1"/>
</dbReference>
<dbReference type="PANTHER" id="PTHR30204:SF67">
    <property type="entry name" value="HTH-TYPE TRANSCRIPTIONAL REGULATOR MLRA-RELATED"/>
    <property type="match status" value="1"/>
</dbReference>
<sequence length="310" mass="34995">MNSNQPLTRDTSTSEVLLPIREVALRTGVNAVTLRAWERRYGLIRPLRTLKGHRLYSVDQIARIHDVLGWLQRGVAVSQVKLLLQEAQQPEETLDSFWTGGLQQWLGYIEELAERPLDESFNQALALYPPETLCRYLLLPLLERLELRWNCQSATGVEQVFFLSWLRNKLGSRIAHDNRLRSGAPLLMLNLSDRVMEPGFWLSAWLANNSDCPLSLYEWPIPAENLTFAVAKLKPRAVVLYADGCVKPGYLRAMLEAVDVPLLLSGHAVSIHHDMLGSTPDIHLADNPIATLHRLQQLNLVESFSGASHV</sequence>
<dbReference type="SUPFAM" id="SSF46955">
    <property type="entry name" value="Putative DNA-binding domain"/>
    <property type="match status" value="1"/>
</dbReference>
<name>A0A928YTR6_9GAMM</name>
<keyword evidence="6" id="KW-1185">Reference proteome</keyword>
<keyword evidence="2" id="KW-0238">DNA-binding</keyword>
<dbReference type="EMBL" id="PRDL01000001">
    <property type="protein sequence ID" value="MBE8717836.1"/>
    <property type="molecule type" value="Genomic_DNA"/>
</dbReference>
<gene>
    <name evidence="5" type="ORF">C4F51_11635</name>
</gene>
<evidence type="ECO:0000256" key="2">
    <source>
        <dbReference type="ARBA" id="ARBA00023125"/>
    </source>
</evidence>
<dbReference type="PROSITE" id="PS50937">
    <property type="entry name" value="HTH_MERR_2"/>
    <property type="match status" value="1"/>
</dbReference>
<evidence type="ECO:0000259" key="4">
    <source>
        <dbReference type="PROSITE" id="PS50937"/>
    </source>
</evidence>
<keyword evidence="1" id="KW-0805">Transcription regulation</keyword>
<evidence type="ECO:0000256" key="1">
    <source>
        <dbReference type="ARBA" id="ARBA00023015"/>
    </source>
</evidence>
<evidence type="ECO:0000313" key="5">
    <source>
        <dbReference type="EMBL" id="MBE8717836.1"/>
    </source>
</evidence>
<organism evidence="5 6">
    <name type="scientific">Cellvibrio polysaccharolyticus</name>
    <dbReference type="NCBI Taxonomy" id="2082724"/>
    <lineage>
        <taxon>Bacteria</taxon>
        <taxon>Pseudomonadati</taxon>
        <taxon>Pseudomonadota</taxon>
        <taxon>Gammaproteobacteria</taxon>
        <taxon>Cellvibrionales</taxon>
        <taxon>Cellvibrionaceae</taxon>
        <taxon>Cellvibrio</taxon>
    </lineage>
</organism>
<dbReference type="GO" id="GO:0003700">
    <property type="term" value="F:DNA-binding transcription factor activity"/>
    <property type="evidence" value="ECO:0007669"/>
    <property type="project" value="InterPro"/>
</dbReference>
<dbReference type="InterPro" id="IPR047057">
    <property type="entry name" value="MerR_fam"/>
</dbReference>
<dbReference type="SMART" id="SM00422">
    <property type="entry name" value="HTH_MERR"/>
    <property type="match status" value="1"/>
</dbReference>
<dbReference type="InterPro" id="IPR009061">
    <property type="entry name" value="DNA-bd_dom_put_sf"/>
</dbReference>
<dbReference type="GO" id="GO:0003677">
    <property type="term" value="F:DNA binding"/>
    <property type="evidence" value="ECO:0007669"/>
    <property type="project" value="UniProtKB-KW"/>
</dbReference>
<dbReference type="AlphaFoldDB" id="A0A928YTR6"/>
<protein>
    <submittedName>
        <fullName evidence="5">MerR family transcriptional regulator</fullName>
    </submittedName>
</protein>
<accession>A0A928YTR6</accession>
<comment type="caution">
    <text evidence="5">The sequence shown here is derived from an EMBL/GenBank/DDBJ whole genome shotgun (WGS) entry which is preliminary data.</text>
</comment>
<dbReference type="Pfam" id="PF13411">
    <property type="entry name" value="MerR_1"/>
    <property type="match status" value="1"/>
</dbReference>
<evidence type="ECO:0000256" key="3">
    <source>
        <dbReference type="ARBA" id="ARBA00023163"/>
    </source>
</evidence>
<feature type="domain" description="HTH merR-type" evidence="4">
    <location>
        <begin position="17"/>
        <end position="86"/>
    </location>
</feature>
<dbReference type="PANTHER" id="PTHR30204">
    <property type="entry name" value="REDOX-CYCLING DRUG-SENSING TRANSCRIPTIONAL ACTIVATOR SOXR"/>
    <property type="match status" value="1"/>
</dbReference>
<proteinExistence type="predicted"/>
<evidence type="ECO:0000313" key="6">
    <source>
        <dbReference type="Proteomes" id="UP000652567"/>
    </source>
</evidence>
<dbReference type="Proteomes" id="UP000652567">
    <property type="component" value="Unassembled WGS sequence"/>
</dbReference>
<reference evidence="5" key="1">
    <citation type="submission" date="2018-07" db="EMBL/GenBank/DDBJ databases">
        <title>Genome assembly of strain Ka43.</title>
        <authorList>
            <person name="Kukolya J."/>
            <person name="Nagy I."/>
            <person name="Horvath B."/>
            <person name="Toth A."/>
        </authorList>
    </citation>
    <scope>NUCLEOTIDE SEQUENCE</scope>
    <source>
        <strain evidence="5">KB43</strain>
    </source>
</reference>
<dbReference type="Gene3D" id="1.10.1660.10">
    <property type="match status" value="1"/>
</dbReference>
<dbReference type="CDD" id="cd01104">
    <property type="entry name" value="HTH_MlrA-CarA"/>
    <property type="match status" value="1"/>
</dbReference>
<keyword evidence="3" id="KW-0804">Transcription</keyword>
<dbReference type="InterPro" id="IPR000551">
    <property type="entry name" value="MerR-type_HTH_dom"/>
</dbReference>